<dbReference type="InterPro" id="IPR001155">
    <property type="entry name" value="OxRdtase_FMN_N"/>
</dbReference>
<keyword evidence="4" id="KW-0521">NADP</keyword>
<evidence type="ECO:0000256" key="3">
    <source>
        <dbReference type="ARBA" id="ARBA00022643"/>
    </source>
</evidence>
<evidence type="ECO:0000256" key="2">
    <source>
        <dbReference type="ARBA" id="ARBA00022630"/>
    </source>
</evidence>
<dbReference type="EMBL" id="MCGE01000048">
    <property type="protein sequence ID" value="ORZ04758.1"/>
    <property type="molecule type" value="Genomic_DNA"/>
</dbReference>
<proteinExistence type="predicted"/>
<evidence type="ECO:0000259" key="6">
    <source>
        <dbReference type="Pfam" id="PF00724"/>
    </source>
</evidence>
<reference evidence="7 8" key="1">
    <citation type="submission" date="2016-07" db="EMBL/GenBank/DDBJ databases">
        <title>Pervasive Adenine N6-methylation of Active Genes in Fungi.</title>
        <authorList>
            <consortium name="DOE Joint Genome Institute"/>
            <person name="Mondo S.J."/>
            <person name="Dannebaum R.O."/>
            <person name="Kuo R.C."/>
            <person name="Labutti K."/>
            <person name="Haridas S."/>
            <person name="Kuo A."/>
            <person name="Salamov A."/>
            <person name="Ahrendt S.R."/>
            <person name="Lipzen A."/>
            <person name="Sullivan W."/>
            <person name="Andreopoulos W.B."/>
            <person name="Clum A."/>
            <person name="Lindquist E."/>
            <person name="Daum C."/>
            <person name="Ramamoorthy G.K."/>
            <person name="Gryganskyi A."/>
            <person name="Culley D."/>
            <person name="Magnuson J.K."/>
            <person name="James T.Y."/>
            <person name="O'Malley M.A."/>
            <person name="Stajich J.E."/>
            <person name="Spatafora J.W."/>
            <person name="Visel A."/>
            <person name="Grigoriev I.V."/>
        </authorList>
    </citation>
    <scope>NUCLEOTIDE SEQUENCE [LARGE SCALE GENOMIC DNA]</scope>
    <source>
        <strain evidence="7 8">NRRL 1336</strain>
    </source>
</reference>
<evidence type="ECO:0000256" key="1">
    <source>
        <dbReference type="ARBA" id="ARBA00001917"/>
    </source>
</evidence>
<dbReference type="PANTHER" id="PTHR43303:SF4">
    <property type="entry name" value="NADPH DEHYDROGENASE C23G7.10C-RELATED"/>
    <property type="match status" value="1"/>
</dbReference>
<evidence type="ECO:0000313" key="8">
    <source>
        <dbReference type="Proteomes" id="UP000193560"/>
    </source>
</evidence>
<accession>A0A1X2HXS5</accession>
<dbReference type="PANTHER" id="PTHR43303">
    <property type="entry name" value="NADPH DEHYDROGENASE C23G7.10C-RELATED"/>
    <property type="match status" value="1"/>
</dbReference>
<dbReference type="Gene3D" id="3.20.20.70">
    <property type="entry name" value="Aldolase class I"/>
    <property type="match status" value="1"/>
</dbReference>
<dbReference type="SUPFAM" id="SSF51395">
    <property type="entry name" value="FMN-linked oxidoreductases"/>
    <property type="match status" value="1"/>
</dbReference>
<dbReference type="GO" id="GO:0050661">
    <property type="term" value="F:NADP binding"/>
    <property type="evidence" value="ECO:0007669"/>
    <property type="project" value="InterPro"/>
</dbReference>
<comment type="cofactor">
    <cofactor evidence="1">
        <name>FMN</name>
        <dbReference type="ChEBI" id="CHEBI:58210"/>
    </cofactor>
</comment>
<dbReference type="STRING" id="90262.A0A1X2HXS5"/>
<keyword evidence="2" id="KW-0285">Flavoprotein</keyword>
<dbReference type="GO" id="GO:0010181">
    <property type="term" value="F:FMN binding"/>
    <property type="evidence" value="ECO:0007669"/>
    <property type="project" value="InterPro"/>
</dbReference>
<evidence type="ECO:0000256" key="4">
    <source>
        <dbReference type="ARBA" id="ARBA00022857"/>
    </source>
</evidence>
<keyword evidence="3" id="KW-0288">FMN</keyword>
<evidence type="ECO:0000256" key="5">
    <source>
        <dbReference type="ARBA" id="ARBA00023002"/>
    </source>
</evidence>
<dbReference type="InterPro" id="IPR044152">
    <property type="entry name" value="YqjM-like"/>
</dbReference>
<protein>
    <recommendedName>
        <fullName evidence="6">NADH:flavin oxidoreductase/NADH oxidase N-terminal domain-containing protein</fullName>
    </recommendedName>
</protein>
<feature type="domain" description="NADH:flavin oxidoreductase/NADH oxidase N-terminal" evidence="6">
    <location>
        <begin position="79"/>
        <end position="186"/>
    </location>
</feature>
<dbReference type="GO" id="GO:0003959">
    <property type="term" value="F:NADPH dehydrogenase activity"/>
    <property type="evidence" value="ECO:0007669"/>
    <property type="project" value="InterPro"/>
</dbReference>
<dbReference type="OrthoDB" id="72788at2759"/>
<dbReference type="AlphaFoldDB" id="A0A1X2HXS5"/>
<comment type="caution">
    <text evidence="7">The sequence shown here is derived from an EMBL/GenBank/DDBJ whole genome shotgun (WGS) entry which is preliminary data.</text>
</comment>
<dbReference type="Pfam" id="PF00724">
    <property type="entry name" value="Oxidored_FMN"/>
    <property type="match status" value="1"/>
</dbReference>
<sequence>MVLSSLPSSVPIFSFGQQYPMALTSWCHSPLHLEIPLGHNTFERIPVRPPPPCSQMLPPPFKLSNPPHTSSVVPWGFRCYRLHSFLSGNVNNRTDQYGGSLENRLRYPLEVIKAIRDARPVEKPFWVRSSSSDFKNDGTFSKDDHGWDIYQSIEYAKELKKLGVDVIDCSSGGILSDVKNRKPAAGTLAKSSHSG</sequence>
<keyword evidence="5" id="KW-0560">Oxidoreductase</keyword>
<evidence type="ECO:0000313" key="7">
    <source>
        <dbReference type="EMBL" id="ORZ04758.1"/>
    </source>
</evidence>
<dbReference type="Proteomes" id="UP000193560">
    <property type="component" value="Unassembled WGS sequence"/>
</dbReference>
<keyword evidence="8" id="KW-1185">Reference proteome</keyword>
<name>A0A1X2HXS5_9FUNG</name>
<gene>
    <name evidence="7" type="ORF">BCR42DRAFT_457101</name>
</gene>
<organism evidence="7 8">
    <name type="scientific">Absidia repens</name>
    <dbReference type="NCBI Taxonomy" id="90262"/>
    <lineage>
        <taxon>Eukaryota</taxon>
        <taxon>Fungi</taxon>
        <taxon>Fungi incertae sedis</taxon>
        <taxon>Mucoromycota</taxon>
        <taxon>Mucoromycotina</taxon>
        <taxon>Mucoromycetes</taxon>
        <taxon>Mucorales</taxon>
        <taxon>Cunninghamellaceae</taxon>
        <taxon>Absidia</taxon>
    </lineage>
</organism>
<dbReference type="InterPro" id="IPR013785">
    <property type="entry name" value="Aldolase_TIM"/>
</dbReference>